<protein>
    <recommendedName>
        <fullName evidence="2">histidine kinase</fullName>
        <ecNumber evidence="2">2.7.13.3</ecNumber>
    </recommendedName>
</protein>
<dbReference type="CDD" id="cd16917">
    <property type="entry name" value="HATPase_UhpB-NarQ-NarX-like"/>
    <property type="match status" value="1"/>
</dbReference>
<dbReference type="Pfam" id="PF02518">
    <property type="entry name" value="HATPase_c"/>
    <property type="match status" value="1"/>
</dbReference>
<dbReference type="Pfam" id="PF07695">
    <property type="entry name" value="7TMR-DISM_7TM"/>
    <property type="match status" value="1"/>
</dbReference>
<keyword evidence="9" id="KW-0175">Coiled coil</keyword>
<evidence type="ECO:0000256" key="2">
    <source>
        <dbReference type="ARBA" id="ARBA00012438"/>
    </source>
</evidence>
<dbReference type="PANTHER" id="PTHR24421">
    <property type="entry name" value="NITRATE/NITRITE SENSOR PROTEIN NARX-RELATED"/>
    <property type="match status" value="1"/>
</dbReference>
<keyword evidence="3" id="KW-0597">Phosphoprotein</keyword>
<dbReference type="PANTHER" id="PTHR24421:SF10">
    <property type="entry name" value="NITRATE_NITRITE SENSOR PROTEIN NARQ"/>
    <property type="match status" value="1"/>
</dbReference>
<dbReference type="GO" id="GO:0000160">
    <property type="term" value="P:phosphorelay signal transduction system"/>
    <property type="evidence" value="ECO:0007669"/>
    <property type="project" value="UniProtKB-KW"/>
</dbReference>
<feature type="transmembrane region" description="Helical" evidence="10">
    <location>
        <begin position="290"/>
        <end position="311"/>
    </location>
</feature>
<dbReference type="EMBL" id="JAUCQJ010000005">
    <property type="protein sequence ID" value="MDQ8750349.1"/>
    <property type="molecule type" value="Genomic_DNA"/>
</dbReference>
<feature type="transmembrane region" description="Helical" evidence="10">
    <location>
        <begin position="225"/>
        <end position="247"/>
    </location>
</feature>
<keyword evidence="4" id="KW-0808">Transferase</keyword>
<dbReference type="InterPro" id="IPR011623">
    <property type="entry name" value="7TMR_DISM_rcpt_extracell_dom1"/>
</dbReference>
<feature type="transmembrane region" description="Helical" evidence="10">
    <location>
        <begin position="253"/>
        <end position="278"/>
    </location>
</feature>
<evidence type="ECO:0000256" key="4">
    <source>
        <dbReference type="ARBA" id="ARBA00022679"/>
    </source>
</evidence>
<keyword evidence="10" id="KW-1133">Transmembrane helix</keyword>
<feature type="signal peptide" evidence="11">
    <location>
        <begin position="1"/>
        <end position="26"/>
    </location>
</feature>
<evidence type="ECO:0000313" key="13">
    <source>
        <dbReference type="EMBL" id="MDQ8750349.1"/>
    </source>
</evidence>
<feature type="transmembrane region" description="Helical" evidence="10">
    <location>
        <begin position="323"/>
        <end position="342"/>
    </location>
</feature>
<sequence length="632" mass="71642">MKLLYHKYLSAVLLLLCCCINQLVYASSVNDTLAVTGIDRYPVNNYLYWFQTKEKLSADKAYQLLKNGKGQKLAPEVSINSGVAGNYYWLTFTIKNTSGSENNLFYKFNYPFLNNVEAYRLTSSGFKRFMKTGAESEFDTRDYPYHDFVFPIRLETGESAVFLIMAERIGERFSTTPELISNKLFKEEEQRLYIIIGVIVGIMFFNTVINLCLGISLGDRIHYLYAAYVMAALFWVLSSVGTDYQFLFPHCPLIFSISQFSAGAVTMILMAQLGIAFLELKRNSIKSYYILNLFKWLLIFSLISKIGLDLWSSEQQKAIKITGNLYLIAIAGIAISIIWAAILRVKQGFRPGWFYLAAVCFLAASIFKTCYVILTTNDLSVLVSPPTSIQIGLIIESLIIFAGIIYRYSVLKKEKKELAIKLTNQKLEMTQNIIAAQEEERKRLAQDLHDDLGATLSTLLLHITNQHDIINNPHNERSIEITQKALADLRNISHDLLPKDFSTIGLFQTLKNRTDELNSFALTRFWLNIDGEDKQLNEIQSVILYRIINELINNTIKHAKASQANIDLIIADENVTLIFEDNGIGFNDHNNLKGIGLKNIHSRVAFLGGQINTDHNKQGTTVIIVVPLKNTQ</sequence>
<reference evidence="13 14" key="1">
    <citation type="submission" date="2023-06" db="EMBL/GenBank/DDBJ databases">
        <title>Nosocomial Elizabethkingia miricola genome.</title>
        <authorList>
            <person name="Morgado S."/>
            <person name="Fonseca E."/>
            <person name="Freitas F."/>
            <person name="Vicente A.C."/>
        </authorList>
    </citation>
    <scope>NUCLEOTIDE SEQUENCE [LARGE SCALE GENOMIC DNA]</scope>
    <source>
        <strain evidence="13 14">EM15</strain>
    </source>
</reference>
<dbReference type="InterPro" id="IPR003594">
    <property type="entry name" value="HATPase_dom"/>
</dbReference>
<dbReference type="SUPFAM" id="SSF55874">
    <property type="entry name" value="ATPase domain of HSP90 chaperone/DNA topoisomerase II/histidine kinase"/>
    <property type="match status" value="1"/>
</dbReference>
<evidence type="ECO:0000256" key="10">
    <source>
        <dbReference type="SAM" id="Phobius"/>
    </source>
</evidence>
<dbReference type="AlphaFoldDB" id="A0ABD5B8Y7"/>
<keyword evidence="8" id="KW-0902">Two-component regulatory system</keyword>
<dbReference type="EC" id="2.7.13.3" evidence="2"/>
<feature type="domain" description="Histidine kinase" evidence="12">
    <location>
        <begin position="443"/>
        <end position="630"/>
    </location>
</feature>
<keyword evidence="10" id="KW-0472">Membrane</keyword>
<feature type="transmembrane region" description="Helical" evidence="10">
    <location>
        <begin position="389"/>
        <end position="408"/>
    </location>
</feature>
<feature type="transmembrane region" description="Helical" evidence="10">
    <location>
        <begin position="354"/>
        <end position="374"/>
    </location>
</feature>
<comment type="catalytic activity">
    <reaction evidence="1">
        <text>ATP + protein L-histidine = ADP + protein N-phospho-L-histidine.</text>
        <dbReference type="EC" id="2.7.13.3"/>
    </reaction>
</comment>
<dbReference type="Proteomes" id="UP001239265">
    <property type="component" value="Unassembled WGS sequence"/>
</dbReference>
<keyword evidence="11" id="KW-0732">Signal</keyword>
<evidence type="ECO:0000313" key="14">
    <source>
        <dbReference type="Proteomes" id="UP001239265"/>
    </source>
</evidence>
<dbReference type="Gene3D" id="2.60.40.2380">
    <property type="match status" value="1"/>
</dbReference>
<dbReference type="Pfam" id="PF07696">
    <property type="entry name" value="7TMR-DISMED2"/>
    <property type="match status" value="1"/>
</dbReference>
<evidence type="ECO:0000256" key="9">
    <source>
        <dbReference type="SAM" id="Coils"/>
    </source>
</evidence>
<dbReference type="SMART" id="SM00387">
    <property type="entry name" value="HATPase_c"/>
    <property type="match status" value="1"/>
</dbReference>
<accession>A0ABD5B8Y7</accession>
<keyword evidence="7" id="KW-0067">ATP-binding</keyword>
<dbReference type="Gene3D" id="3.30.565.10">
    <property type="entry name" value="Histidine kinase-like ATPase, C-terminal domain"/>
    <property type="match status" value="1"/>
</dbReference>
<evidence type="ECO:0000256" key="5">
    <source>
        <dbReference type="ARBA" id="ARBA00022741"/>
    </source>
</evidence>
<comment type="caution">
    <text evidence="13">The sequence shown here is derived from an EMBL/GenBank/DDBJ whole genome shotgun (WGS) entry which is preliminary data.</text>
</comment>
<keyword evidence="10" id="KW-0812">Transmembrane</keyword>
<dbReference type="Gene3D" id="1.20.5.1930">
    <property type="match status" value="1"/>
</dbReference>
<dbReference type="RefSeq" id="WP_260234301.1">
    <property type="nucleotide sequence ID" value="NZ_JAUCQJ010000005.1"/>
</dbReference>
<evidence type="ECO:0000259" key="12">
    <source>
        <dbReference type="PROSITE" id="PS50109"/>
    </source>
</evidence>
<dbReference type="Pfam" id="PF07730">
    <property type="entry name" value="HisKA_3"/>
    <property type="match status" value="1"/>
</dbReference>
<dbReference type="GO" id="GO:0005524">
    <property type="term" value="F:ATP binding"/>
    <property type="evidence" value="ECO:0007669"/>
    <property type="project" value="UniProtKB-KW"/>
</dbReference>
<evidence type="ECO:0000256" key="11">
    <source>
        <dbReference type="SAM" id="SignalP"/>
    </source>
</evidence>
<keyword evidence="6" id="KW-0418">Kinase</keyword>
<feature type="chain" id="PRO_5044889741" description="histidine kinase" evidence="11">
    <location>
        <begin position="27"/>
        <end position="632"/>
    </location>
</feature>
<evidence type="ECO:0000256" key="6">
    <source>
        <dbReference type="ARBA" id="ARBA00022777"/>
    </source>
</evidence>
<evidence type="ECO:0000256" key="8">
    <source>
        <dbReference type="ARBA" id="ARBA00023012"/>
    </source>
</evidence>
<name>A0ABD5B8Y7_ELIMR</name>
<proteinExistence type="predicted"/>
<dbReference type="PROSITE" id="PS50109">
    <property type="entry name" value="HIS_KIN"/>
    <property type="match status" value="1"/>
</dbReference>
<dbReference type="InterPro" id="IPR011622">
    <property type="entry name" value="7TMR_DISM_rcpt_extracell_dom2"/>
</dbReference>
<feature type="transmembrane region" description="Helical" evidence="10">
    <location>
        <begin position="192"/>
        <end position="213"/>
    </location>
</feature>
<evidence type="ECO:0000256" key="7">
    <source>
        <dbReference type="ARBA" id="ARBA00022840"/>
    </source>
</evidence>
<dbReference type="GO" id="GO:0004673">
    <property type="term" value="F:protein histidine kinase activity"/>
    <property type="evidence" value="ECO:0007669"/>
    <property type="project" value="UniProtKB-EC"/>
</dbReference>
<organism evidence="13 14">
    <name type="scientific">Elizabethkingia miricola</name>
    <name type="common">Chryseobacterium miricola</name>
    <dbReference type="NCBI Taxonomy" id="172045"/>
    <lineage>
        <taxon>Bacteria</taxon>
        <taxon>Pseudomonadati</taxon>
        <taxon>Bacteroidota</taxon>
        <taxon>Flavobacteriia</taxon>
        <taxon>Flavobacteriales</taxon>
        <taxon>Weeksellaceae</taxon>
        <taxon>Elizabethkingia</taxon>
    </lineage>
</organism>
<gene>
    <name evidence="13" type="ORF">QT385_16960</name>
</gene>
<evidence type="ECO:0000256" key="3">
    <source>
        <dbReference type="ARBA" id="ARBA00022553"/>
    </source>
</evidence>
<dbReference type="InterPro" id="IPR005467">
    <property type="entry name" value="His_kinase_dom"/>
</dbReference>
<keyword evidence="5" id="KW-0547">Nucleotide-binding</keyword>
<dbReference type="InterPro" id="IPR036890">
    <property type="entry name" value="HATPase_C_sf"/>
</dbReference>
<feature type="coiled-coil region" evidence="9">
    <location>
        <begin position="408"/>
        <end position="447"/>
    </location>
</feature>
<evidence type="ECO:0000256" key="1">
    <source>
        <dbReference type="ARBA" id="ARBA00000085"/>
    </source>
</evidence>
<dbReference type="InterPro" id="IPR011712">
    <property type="entry name" value="Sig_transdc_His_kin_sub3_dim/P"/>
</dbReference>
<dbReference type="InterPro" id="IPR050482">
    <property type="entry name" value="Sensor_HK_TwoCompSys"/>
</dbReference>